<feature type="compositionally biased region" description="Low complexity" evidence="18">
    <location>
        <begin position="298"/>
        <end position="323"/>
    </location>
</feature>
<evidence type="ECO:0000256" key="4">
    <source>
        <dbReference type="ARBA" id="ARBA00012571"/>
    </source>
</evidence>
<dbReference type="GO" id="GO:0016787">
    <property type="term" value="F:hydrolase activity"/>
    <property type="evidence" value="ECO:0007669"/>
    <property type="project" value="UniProtKB-KW"/>
</dbReference>
<keyword evidence="10" id="KW-0378">Hydrolase</keyword>
<keyword evidence="11" id="KW-1015">Disulfide bond</keyword>
<dbReference type="CDD" id="cd01061">
    <property type="entry name" value="RNase_T2_euk"/>
    <property type="match status" value="1"/>
</dbReference>
<dbReference type="PANTHER" id="PTHR11240">
    <property type="entry name" value="RIBONUCLEASE T2"/>
    <property type="match status" value="1"/>
</dbReference>
<dbReference type="InterPro" id="IPR001568">
    <property type="entry name" value="RNase_T2-like"/>
</dbReference>
<keyword evidence="6" id="KW-0926">Vacuole</keyword>
<dbReference type="Gene3D" id="3.90.730.10">
    <property type="entry name" value="Ribonuclease T2-like"/>
    <property type="match status" value="1"/>
</dbReference>
<dbReference type="InterPro" id="IPR033130">
    <property type="entry name" value="RNase_T2_His_AS_2"/>
</dbReference>
<evidence type="ECO:0000256" key="12">
    <source>
        <dbReference type="ARBA" id="ARBA00023180"/>
    </source>
</evidence>
<feature type="active site" evidence="16">
    <location>
        <position position="169"/>
    </location>
</feature>
<evidence type="ECO:0000256" key="5">
    <source>
        <dbReference type="ARBA" id="ARBA00022490"/>
    </source>
</evidence>
<dbReference type="AlphaFoldDB" id="A0AAN7TA38"/>
<evidence type="ECO:0000256" key="17">
    <source>
        <dbReference type="RuleBase" id="RU004328"/>
    </source>
</evidence>
<keyword evidence="13" id="KW-0456">Lyase</keyword>
<dbReference type="InterPro" id="IPR057328">
    <property type="entry name" value="RNaseT2L_C"/>
</dbReference>
<dbReference type="InterPro" id="IPR033697">
    <property type="entry name" value="Ribonuclease_T2_eukaryotic"/>
</dbReference>
<dbReference type="PANTHER" id="PTHR11240:SF79">
    <property type="entry name" value="RIBONUCLEASE T2"/>
    <property type="match status" value="1"/>
</dbReference>
<dbReference type="Pfam" id="PF00445">
    <property type="entry name" value="Ribonuclease_T2"/>
    <property type="match status" value="1"/>
</dbReference>
<keyword evidence="5" id="KW-0963">Cytoplasm</keyword>
<evidence type="ECO:0000256" key="18">
    <source>
        <dbReference type="SAM" id="MobiDB-lite"/>
    </source>
</evidence>
<dbReference type="GO" id="GO:0005576">
    <property type="term" value="C:extracellular region"/>
    <property type="evidence" value="ECO:0007669"/>
    <property type="project" value="TreeGrafter"/>
</dbReference>
<dbReference type="InterPro" id="IPR036430">
    <property type="entry name" value="RNase_T2-like_sf"/>
</dbReference>
<name>A0AAN7TA38_9PEZI</name>
<dbReference type="EC" id="4.6.1.19" evidence="4"/>
<evidence type="ECO:0000256" key="7">
    <source>
        <dbReference type="ARBA" id="ARBA00022722"/>
    </source>
</evidence>
<dbReference type="Pfam" id="PF25488">
    <property type="entry name" value="RNaseT2L_C"/>
    <property type="match status" value="1"/>
</dbReference>
<feature type="active site" evidence="16">
    <location>
        <position position="111"/>
    </location>
</feature>
<feature type="domain" description="RNase T2-like C-terminal" evidence="19">
    <location>
        <begin position="332"/>
        <end position="452"/>
    </location>
</feature>
<evidence type="ECO:0000256" key="1">
    <source>
        <dbReference type="ARBA" id="ARBA00004410"/>
    </source>
</evidence>
<keyword evidence="8" id="KW-0732">Signal</keyword>
<keyword evidence="7" id="KW-0540">Nuclease</keyword>
<reference evidence="20" key="1">
    <citation type="submission" date="2023-08" db="EMBL/GenBank/DDBJ databases">
        <title>Black Yeasts Isolated from many extreme environments.</title>
        <authorList>
            <person name="Coleine C."/>
            <person name="Stajich J.E."/>
            <person name="Selbmann L."/>
        </authorList>
    </citation>
    <scope>NUCLEOTIDE SEQUENCE</scope>
    <source>
        <strain evidence="20">CCFEE 5401</strain>
    </source>
</reference>
<evidence type="ECO:0000256" key="10">
    <source>
        <dbReference type="ARBA" id="ARBA00022801"/>
    </source>
</evidence>
<dbReference type="GO" id="GO:0005775">
    <property type="term" value="C:vacuolar lumen"/>
    <property type="evidence" value="ECO:0007669"/>
    <property type="project" value="UniProtKB-SubCell"/>
</dbReference>
<evidence type="ECO:0000256" key="8">
    <source>
        <dbReference type="ARBA" id="ARBA00022729"/>
    </source>
</evidence>
<comment type="caution">
    <text evidence="20">The sequence shown here is derived from an EMBL/GenBank/DDBJ whole genome shotgun (WGS) entry which is preliminary data.</text>
</comment>
<dbReference type="GO" id="GO:0006401">
    <property type="term" value="P:RNA catabolic process"/>
    <property type="evidence" value="ECO:0007669"/>
    <property type="project" value="TreeGrafter"/>
</dbReference>
<protein>
    <recommendedName>
        <fullName evidence="15">Ribonuclease T2-like</fullName>
        <ecNumber evidence="4">4.6.1.19</ecNumber>
    </recommendedName>
</protein>
<evidence type="ECO:0000256" key="15">
    <source>
        <dbReference type="ARBA" id="ARBA00071169"/>
    </source>
</evidence>
<evidence type="ECO:0000313" key="21">
    <source>
        <dbReference type="Proteomes" id="UP001310890"/>
    </source>
</evidence>
<accession>A0AAN7TA38</accession>
<dbReference type="SUPFAM" id="SSF55895">
    <property type="entry name" value="Ribonuclease Rh-like"/>
    <property type="match status" value="1"/>
</dbReference>
<evidence type="ECO:0000259" key="19">
    <source>
        <dbReference type="Pfam" id="PF25488"/>
    </source>
</evidence>
<feature type="region of interest" description="Disordered" evidence="18">
    <location>
        <begin position="292"/>
        <end position="327"/>
    </location>
</feature>
<dbReference type="EMBL" id="JAVRRL010000081">
    <property type="protein sequence ID" value="KAK5108635.1"/>
    <property type="molecule type" value="Genomic_DNA"/>
</dbReference>
<evidence type="ECO:0000313" key="20">
    <source>
        <dbReference type="EMBL" id="KAK5108635.1"/>
    </source>
</evidence>
<comment type="function">
    <text evidence="14">Rnase which modulates cell survival under stress conditions. Released from the vacuole to the cytoplasm during stress to promote tRNA and rRNA cleavage and to activate separately a downstream pathway that promotes cell death. Involved in cell size, vacuolar morphology and growth at high temperatures and high salt concentration.</text>
</comment>
<comment type="similarity">
    <text evidence="3 17">Belongs to the RNase T2 family.</text>
</comment>
<dbReference type="GO" id="GO:0003723">
    <property type="term" value="F:RNA binding"/>
    <property type="evidence" value="ECO:0007669"/>
    <property type="project" value="InterPro"/>
</dbReference>
<proteinExistence type="inferred from homology"/>
<keyword evidence="9" id="KW-0255">Endonuclease</keyword>
<evidence type="ECO:0000256" key="14">
    <source>
        <dbReference type="ARBA" id="ARBA00025494"/>
    </source>
</evidence>
<evidence type="ECO:0000256" key="16">
    <source>
        <dbReference type="PIRSR" id="PIRSR633697-1"/>
    </source>
</evidence>
<comment type="subcellular location">
    <subcellularLocation>
        <location evidence="2">Cytoplasm</location>
    </subcellularLocation>
    <subcellularLocation>
        <location evidence="1">Vacuole lumen</location>
    </subcellularLocation>
</comment>
<feature type="active site" evidence="16">
    <location>
        <position position="173"/>
    </location>
</feature>
<sequence>MDNLHNALPALLGNAKDRLVETMPSLRSWTTLALSSLGTAQQVLGRTSPLARQSGFDLSNSATCTDPQLSCHNTSAIANLCCFNSPGGALLQTQFWDTAPVTGPVDSWTIHGLWPDNCDGTYDASCDDTRAYTNITAILQSFGATDLLSYMQTYWVSNSGTSESFWEHEWGKHGTCVSTLDPDCYTNYQPTEEVPQFFNRTVELFKTSPTYDWLSAAGIVPSSSATYTTAQIQAALSSEHGGHNAYLGCSSGALTEVWYFFNVAGSVQTGTFEPSDVIGASSTCPSTGIKYLPKDNGASPTGTATTTRTSTAARTSAQTSTVAPAPTSTGPAFSGNGYLNVMTGGSQIGCIIGAGTWYTTGSCAGFTASPASPSDDDAFTLSSRKGDCGVVSGVLTCGGSITTPSTFSSTDSGTLTYAGNSTFYADGVPSGSKQGTVYTDSSHGTSLTIQWQAR</sequence>
<evidence type="ECO:0000256" key="6">
    <source>
        <dbReference type="ARBA" id="ARBA00022554"/>
    </source>
</evidence>
<dbReference type="InterPro" id="IPR018188">
    <property type="entry name" value="RNase_T2_His_AS_1"/>
</dbReference>
<dbReference type="FunFam" id="3.90.730.10:FF:000004">
    <property type="entry name" value="Ribonuclease T2-like"/>
    <property type="match status" value="1"/>
</dbReference>
<dbReference type="PROSITE" id="PS00530">
    <property type="entry name" value="RNASE_T2_1"/>
    <property type="match status" value="1"/>
</dbReference>
<evidence type="ECO:0000256" key="3">
    <source>
        <dbReference type="ARBA" id="ARBA00007469"/>
    </source>
</evidence>
<gene>
    <name evidence="20" type="ORF">LTR62_008126</name>
</gene>
<organism evidence="20 21">
    <name type="scientific">Meristemomyces frigidus</name>
    <dbReference type="NCBI Taxonomy" id="1508187"/>
    <lineage>
        <taxon>Eukaryota</taxon>
        <taxon>Fungi</taxon>
        <taxon>Dikarya</taxon>
        <taxon>Ascomycota</taxon>
        <taxon>Pezizomycotina</taxon>
        <taxon>Dothideomycetes</taxon>
        <taxon>Dothideomycetidae</taxon>
        <taxon>Mycosphaerellales</taxon>
        <taxon>Teratosphaeriaceae</taxon>
        <taxon>Meristemomyces</taxon>
    </lineage>
</organism>
<evidence type="ECO:0000256" key="2">
    <source>
        <dbReference type="ARBA" id="ARBA00004496"/>
    </source>
</evidence>
<evidence type="ECO:0000256" key="11">
    <source>
        <dbReference type="ARBA" id="ARBA00023157"/>
    </source>
</evidence>
<keyword evidence="12" id="KW-0325">Glycoprotein</keyword>
<dbReference type="PROSITE" id="PS00531">
    <property type="entry name" value="RNASE_T2_2"/>
    <property type="match status" value="1"/>
</dbReference>
<dbReference type="Proteomes" id="UP001310890">
    <property type="component" value="Unassembled WGS sequence"/>
</dbReference>
<evidence type="ECO:0000256" key="13">
    <source>
        <dbReference type="ARBA" id="ARBA00023239"/>
    </source>
</evidence>
<dbReference type="GO" id="GO:0033897">
    <property type="term" value="F:ribonuclease T2 activity"/>
    <property type="evidence" value="ECO:0007669"/>
    <property type="project" value="UniProtKB-EC"/>
</dbReference>
<evidence type="ECO:0000256" key="9">
    <source>
        <dbReference type="ARBA" id="ARBA00022759"/>
    </source>
</evidence>